<dbReference type="OrthoDB" id="10671675at2759"/>
<evidence type="ECO:0000313" key="2">
    <source>
        <dbReference type="EMBL" id="CAI4012347.1"/>
    </source>
</evidence>
<evidence type="ECO:0000313" key="3">
    <source>
        <dbReference type="EMBL" id="CAL1165722.1"/>
    </source>
</evidence>
<gene>
    <name evidence="2" type="ORF">C1SCF055_LOCUS37418</name>
</gene>
<reference evidence="3" key="2">
    <citation type="submission" date="2024-04" db="EMBL/GenBank/DDBJ databases">
        <authorList>
            <person name="Chen Y."/>
            <person name="Shah S."/>
            <person name="Dougan E. K."/>
            <person name="Thang M."/>
            <person name="Chan C."/>
        </authorList>
    </citation>
    <scope>NUCLEOTIDE SEQUENCE [LARGE SCALE GENOMIC DNA]</scope>
</reference>
<dbReference type="AlphaFoldDB" id="A0A9P1DMZ9"/>
<evidence type="ECO:0000313" key="5">
    <source>
        <dbReference type="Proteomes" id="UP001152797"/>
    </source>
</evidence>
<dbReference type="EMBL" id="CAMXCT020005434">
    <property type="protein sequence ID" value="CAL1165722.1"/>
    <property type="molecule type" value="Genomic_DNA"/>
</dbReference>
<feature type="coiled-coil region" evidence="1">
    <location>
        <begin position="8"/>
        <end position="42"/>
    </location>
</feature>
<keyword evidence="5" id="KW-1185">Reference proteome</keyword>
<accession>A0A9P1DMZ9</accession>
<keyword evidence="1" id="KW-0175">Coiled coil</keyword>
<comment type="caution">
    <text evidence="2">The sequence shown here is derived from an EMBL/GenBank/DDBJ whole genome shotgun (WGS) entry which is preliminary data.</text>
</comment>
<sequence length="284" mass="34132">MSTLETTKEWMEQRLKQLHSRCRDMQAKVEKQNQELGAAQETALQFRRAQETIQADIAEEKHQSSVAQRRQMEEFKALHSARNREEQLKSEKRQICQEMEVAKQQIQEEMAEAERLERQQEEQRRTLRRQRQALREQEKYLEELEAVKVKFLQEAKEEKTRRQELREKMRAWLQREEMEIEELKEKLSSGIPREMAVLEERLEASRQEAVEADLEAERLMQKTEDFRELIPVYTEQRRELLEQIRDMTEEDARNRDELLRGQSLLLEKQVKAQERARRLAAGGS</sequence>
<evidence type="ECO:0000256" key="1">
    <source>
        <dbReference type="SAM" id="Coils"/>
    </source>
</evidence>
<dbReference type="EMBL" id="CAMXCT030005434">
    <property type="protein sequence ID" value="CAL4799659.1"/>
    <property type="molecule type" value="Genomic_DNA"/>
</dbReference>
<evidence type="ECO:0000313" key="4">
    <source>
        <dbReference type="EMBL" id="CAL4799659.1"/>
    </source>
</evidence>
<feature type="coiled-coil region" evidence="1">
    <location>
        <begin position="78"/>
        <end position="250"/>
    </location>
</feature>
<dbReference type="EMBL" id="CAMXCT010005434">
    <property type="protein sequence ID" value="CAI4012347.1"/>
    <property type="molecule type" value="Genomic_DNA"/>
</dbReference>
<reference evidence="2" key="1">
    <citation type="submission" date="2022-10" db="EMBL/GenBank/DDBJ databases">
        <authorList>
            <person name="Chen Y."/>
            <person name="Dougan E. K."/>
            <person name="Chan C."/>
            <person name="Rhodes N."/>
            <person name="Thang M."/>
        </authorList>
    </citation>
    <scope>NUCLEOTIDE SEQUENCE</scope>
</reference>
<organism evidence="2">
    <name type="scientific">Cladocopium goreaui</name>
    <dbReference type="NCBI Taxonomy" id="2562237"/>
    <lineage>
        <taxon>Eukaryota</taxon>
        <taxon>Sar</taxon>
        <taxon>Alveolata</taxon>
        <taxon>Dinophyceae</taxon>
        <taxon>Suessiales</taxon>
        <taxon>Symbiodiniaceae</taxon>
        <taxon>Cladocopium</taxon>
    </lineage>
</organism>
<name>A0A9P1DMZ9_9DINO</name>
<dbReference type="Proteomes" id="UP001152797">
    <property type="component" value="Unassembled WGS sequence"/>
</dbReference>
<proteinExistence type="predicted"/>
<protein>
    <submittedName>
        <fullName evidence="4">Reticulocyte-binding protein 2-like a</fullName>
    </submittedName>
</protein>